<reference evidence="4" key="1">
    <citation type="submission" date="2022-01" db="UniProtKB">
        <authorList>
            <consortium name="EnsemblMetazoa"/>
        </authorList>
    </citation>
    <scope>IDENTIFICATION</scope>
</reference>
<sequence>MTLTIQQVVADAKVLVSKLKESTEKADDLIARSKQLQKEIDDMATYREDSGGEAPPVQPTKLFIPENAQIKALEQENKELRCAIIEQQNGLEMIMSKYRQDITSLVNQTRMNLPKINEGSSHDTMLNQALRINEMAEIMKKASFADEDKVLQNEELLQQLMTENQGLKELVKISAENGSLNVDNIPSYEDHSSELADSQHTNISTIKPKQNTVKRKLSAKTDK</sequence>
<organism evidence="4 5">
    <name type="scientific">Cimex lectularius</name>
    <name type="common">Bed bug</name>
    <name type="synonym">Acanthia lectularia</name>
    <dbReference type="NCBI Taxonomy" id="79782"/>
    <lineage>
        <taxon>Eukaryota</taxon>
        <taxon>Metazoa</taxon>
        <taxon>Ecdysozoa</taxon>
        <taxon>Arthropoda</taxon>
        <taxon>Hexapoda</taxon>
        <taxon>Insecta</taxon>
        <taxon>Pterygota</taxon>
        <taxon>Neoptera</taxon>
        <taxon>Paraneoptera</taxon>
        <taxon>Hemiptera</taxon>
        <taxon>Heteroptera</taxon>
        <taxon>Panheteroptera</taxon>
        <taxon>Cimicomorpha</taxon>
        <taxon>Cimicidae</taxon>
        <taxon>Cimex</taxon>
    </lineage>
</organism>
<dbReference type="OrthoDB" id="21214at2759"/>
<evidence type="ECO:0000256" key="3">
    <source>
        <dbReference type="SAM" id="MobiDB-lite"/>
    </source>
</evidence>
<protein>
    <recommendedName>
        <fullName evidence="6">FGFR1 oncogene partner 2 homolog</fullName>
    </recommendedName>
</protein>
<dbReference type="Pfam" id="PF05769">
    <property type="entry name" value="SIKE"/>
    <property type="match status" value="1"/>
</dbReference>
<comment type="similarity">
    <text evidence="1">Belongs to the SIKE family.</text>
</comment>
<dbReference type="EnsemblMetazoa" id="XM_014395605.2">
    <property type="protein sequence ID" value="XP_014251091.1"/>
    <property type="gene ID" value="LOC106667570"/>
</dbReference>
<keyword evidence="5" id="KW-1185">Reference proteome</keyword>
<evidence type="ECO:0000256" key="2">
    <source>
        <dbReference type="ARBA" id="ARBA00023054"/>
    </source>
</evidence>
<dbReference type="Proteomes" id="UP000494040">
    <property type="component" value="Unassembled WGS sequence"/>
</dbReference>
<feature type="compositionally biased region" description="Basic residues" evidence="3">
    <location>
        <begin position="212"/>
        <end position="223"/>
    </location>
</feature>
<evidence type="ECO:0000256" key="1">
    <source>
        <dbReference type="ARBA" id="ARBA00005537"/>
    </source>
</evidence>
<dbReference type="KEGG" id="clec:106667570"/>
<feature type="region of interest" description="Disordered" evidence="3">
    <location>
        <begin position="185"/>
        <end position="223"/>
    </location>
</feature>
<name>A0A8I6RUH9_CIMLE</name>
<evidence type="ECO:0000313" key="5">
    <source>
        <dbReference type="Proteomes" id="UP000494040"/>
    </source>
</evidence>
<dbReference type="PANTHER" id="PTHR12186">
    <property type="entry name" value="SIKE FAMILY MEMBER"/>
    <property type="match status" value="1"/>
</dbReference>
<dbReference type="AlphaFoldDB" id="A0A8I6RUH9"/>
<evidence type="ECO:0008006" key="6">
    <source>
        <dbReference type="Google" id="ProtNLM"/>
    </source>
</evidence>
<evidence type="ECO:0000313" key="4">
    <source>
        <dbReference type="EnsemblMetazoa" id="XP_014251091.1"/>
    </source>
</evidence>
<keyword evidence="2" id="KW-0175">Coiled coil</keyword>
<gene>
    <name evidence="4" type="primary">106667570</name>
</gene>
<proteinExistence type="inferred from homology"/>
<dbReference type="PANTHER" id="PTHR12186:SF2">
    <property type="entry name" value="FGFR1 ONCOGENE PARTNER 2 HOMOLOG"/>
    <property type="match status" value="1"/>
</dbReference>
<feature type="compositionally biased region" description="Polar residues" evidence="3">
    <location>
        <begin position="195"/>
        <end position="211"/>
    </location>
</feature>
<dbReference type="EnsemblMetazoa" id="XM_014395606.2">
    <property type="protein sequence ID" value="XP_014251092.1"/>
    <property type="gene ID" value="LOC106667570"/>
</dbReference>
<dbReference type="OMA" id="MSKFKPH"/>
<dbReference type="InterPro" id="IPR008555">
    <property type="entry name" value="SIKE"/>
</dbReference>
<accession>A0A8I6RUH9</accession>